<dbReference type="EC" id="2.4.-.-" evidence="2"/>
<dbReference type="SUPFAM" id="SSF53448">
    <property type="entry name" value="Nucleotide-diphospho-sugar transferases"/>
    <property type="match status" value="1"/>
</dbReference>
<reference evidence="2" key="1">
    <citation type="submission" date="2021-05" db="EMBL/GenBank/DDBJ databases">
        <authorList>
            <person name="Pietrasiak N."/>
            <person name="Ward R."/>
            <person name="Stajich J.E."/>
            <person name="Kurbessoian T."/>
        </authorList>
    </citation>
    <scope>NUCLEOTIDE SEQUENCE</scope>
    <source>
        <strain evidence="2">GSE-NOS-MK-12-04C</strain>
    </source>
</reference>
<accession>A0A951QPW2</accession>
<dbReference type="InterPro" id="IPR001173">
    <property type="entry name" value="Glyco_trans_2-like"/>
</dbReference>
<dbReference type="PANTHER" id="PTHR43179:SF7">
    <property type="entry name" value="RHAMNOSYLTRANSFERASE WBBL"/>
    <property type="match status" value="1"/>
</dbReference>
<keyword evidence="2" id="KW-0808">Transferase</keyword>
<dbReference type="Gene3D" id="3.90.550.10">
    <property type="entry name" value="Spore Coat Polysaccharide Biosynthesis Protein SpsA, Chain A"/>
    <property type="match status" value="1"/>
</dbReference>
<comment type="caution">
    <text evidence="2">The sequence shown here is derived from an EMBL/GenBank/DDBJ whole genome shotgun (WGS) entry which is preliminary data.</text>
</comment>
<evidence type="ECO:0000313" key="3">
    <source>
        <dbReference type="Proteomes" id="UP000729701"/>
    </source>
</evidence>
<dbReference type="Proteomes" id="UP000729701">
    <property type="component" value="Unassembled WGS sequence"/>
</dbReference>
<reference evidence="2" key="2">
    <citation type="journal article" date="2022" name="Microbiol. Resour. Announc.">
        <title>Metagenome Sequencing to Explore Phylogenomics of Terrestrial Cyanobacteria.</title>
        <authorList>
            <person name="Ward R.D."/>
            <person name="Stajich J.E."/>
            <person name="Johansen J.R."/>
            <person name="Huntemann M."/>
            <person name="Clum A."/>
            <person name="Foster B."/>
            <person name="Foster B."/>
            <person name="Roux S."/>
            <person name="Palaniappan K."/>
            <person name="Varghese N."/>
            <person name="Mukherjee S."/>
            <person name="Reddy T.B.K."/>
            <person name="Daum C."/>
            <person name="Copeland A."/>
            <person name="Chen I.A."/>
            <person name="Ivanova N.N."/>
            <person name="Kyrpides N.C."/>
            <person name="Shapiro N."/>
            <person name="Eloe-Fadrosh E.A."/>
            <person name="Pietrasiak N."/>
        </authorList>
    </citation>
    <scope>NUCLEOTIDE SEQUENCE</scope>
    <source>
        <strain evidence="2">GSE-NOS-MK-12-04C</strain>
    </source>
</reference>
<gene>
    <name evidence="2" type="ORF">KME60_23640</name>
</gene>
<protein>
    <submittedName>
        <fullName evidence="2">Glycosyltransferase</fullName>
        <ecNumber evidence="2">2.4.-.-</ecNumber>
    </submittedName>
</protein>
<evidence type="ECO:0000313" key="2">
    <source>
        <dbReference type="EMBL" id="MBW4670324.1"/>
    </source>
</evidence>
<dbReference type="AlphaFoldDB" id="A0A951QPW2"/>
<dbReference type="GO" id="GO:0016757">
    <property type="term" value="F:glycosyltransferase activity"/>
    <property type="evidence" value="ECO:0007669"/>
    <property type="project" value="UniProtKB-KW"/>
</dbReference>
<sequence length="350" mass="40585">MTEPQVTIVVVPRERFSYGRESLESIYAHTTMPFQLVYVDGNSPICERQYLEAQAQERGFQLIRTDYYLYPNRARNLGLAQVNTKYVVFVDNDVIVSPGWLEALISCAEETGATIVGPLVCHEEPVHEIVHCAGGETHVIRDATGRLRLREKMYKQGHRVANVLADMQRTQTELCEFHCMLVRTEIFLRLGQFDETLLNSKEHLDFCMSVMQVGETVYFEPACIVTYVPGLPLKWTDMHYYMLRWSDAWELASLSRLREKWELAEDGYFQHKYKILGWRRKNTILRPLARKLSFGMENSLVEKGWVFGLAKVEKLLNRYLTARYARSQRQIQTTTPNSLLKQPQTAMSQG</sequence>
<organism evidence="2 3">
    <name type="scientific">Cyanomargarita calcarea GSE-NOS-MK-12-04C</name>
    <dbReference type="NCBI Taxonomy" id="2839659"/>
    <lineage>
        <taxon>Bacteria</taxon>
        <taxon>Bacillati</taxon>
        <taxon>Cyanobacteriota</taxon>
        <taxon>Cyanophyceae</taxon>
        <taxon>Nostocales</taxon>
        <taxon>Cyanomargaritaceae</taxon>
        <taxon>Cyanomargarita</taxon>
    </lineage>
</organism>
<dbReference type="Pfam" id="PF00535">
    <property type="entry name" value="Glycos_transf_2"/>
    <property type="match status" value="1"/>
</dbReference>
<proteinExistence type="predicted"/>
<keyword evidence="2" id="KW-0328">Glycosyltransferase</keyword>
<feature type="domain" description="Glycosyltransferase 2-like" evidence="1">
    <location>
        <begin position="14"/>
        <end position="118"/>
    </location>
</feature>
<dbReference type="EMBL" id="JAHHGZ010000029">
    <property type="protein sequence ID" value="MBW4670324.1"/>
    <property type="molecule type" value="Genomic_DNA"/>
</dbReference>
<dbReference type="InterPro" id="IPR029044">
    <property type="entry name" value="Nucleotide-diphossugar_trans"/>
</dbReference>
<evidence type="ECO:0000259" key="1">
    <source>
        <dbReference type="Pfam" id="PF00535"/>
    </source>
</evidence>
<dbReference type="PANTHER" id="PTHR43179">
    <property type="entry name" value="RHAMNOSYLTRANSFERASE WBBL"/>
    <property type="match status" value="1"/>
</dbReference>
<name>A0A951QPW2_9CYAN</name>